<reference evidence="2 3" key="1">
    <citation type="submission" date="2021-03" db="EMBL/GenBank/DDBJ databases">
        <title>Genomic Encyclopedia of Type Strains, Phase IV (KMG-IV): sequencing the most valuable type-strain genomes for metagenomic binning, comparative biology and taxonomic classification.</title>
        <authorList>
            <person name="Goeker M."/>
        </authorList>
    </citation>
    <scope>NUCLEOTIDE SEQUENCE [LARGE SCALE GENOMIC DNA]</scope>
    <source>
        <strain evidence="2 3">DSM 26806</strain>
    </source>
</reference>
<sequence>MKRLAALLPETPPWAAAPGAPLGACSCGRAGCAHVAAAAELAAAHWAQQPLLRLSALGLAPERLQAAVFAAWAAAAPPGAAELPEAAYGGDTGRALREGPGLAEWLAEAAEQDRMHVPGPQFHDVKVNLTSAGLHPGLGTAAPDARDWAQLLPGVPGAAAAVARIAARASERSQEQAETVNRRTKAPSGE</sequence>
<dbReference type="PROSITE" id="PS51257">
    <property type="entry name" value="PROKAR_LIPOPROTEIN"/>
    <property type="match status" value="1"/>
</dbReference>
<dbReference type="EMBL" id="JAGGLD010000004">
    <property type="protein sequence ID" value="MBP2001637.1"/>
    <property type="molecule type" value="Genomic_DNA"/>
</dbReference>
<dbReference type="Proteomes" id="UP001519288">
    <property type="component" value="Unassembled WGS sequence"/>
</dbReference>
<organism evidence="2 3">
    <name type="scientific">Paenibacillus shirakamiensis</name>
    <dbReference type="NCBI Taxonomy" id="1265935"/>
    <lineage>
        <taxon>Bacteria</taxon>
        <taxon>Bacillati</taxon>
        <taxon>Bacillota</taxon>
        <taxon>Bacilli</taxon>
        <taxon>Bacillales</taxon>
        <taxon>Paenibacillaceae</taxon>
        <taxon>Paenibacillus</taxon>
    </lineage>
</organism>
<accession>A0ABS4JIV2</accession>
<feature type="region of interest" description="Disordered" evidence="1">
    <location>
        <begin position="168"/>
        <end position="190"/>
    </location>
</feature>
<comment type="caution">
    <text evidence="2">The sequence shown here is derived from an EMBL/GenBank/DDBJ whole genome shotgun (WGS) entry which is preliminary data.</text>
</comment>
<evidence type="ECO:0008006" key="4">
    <source>
        <dbReference type="Google" id="ProtNLM"/>
    </source>
</evidence>
<evidence type="ECO:0000256" key="1">
    <source>
        <dbReference type="SAM" id="MobiDB-lite"/>
    </source>
</evidence>
<evidence type="ECO:0000313" key="3">
    <source>
        <dbReference type="Proteomes" id="UP001519288"/>
    </source>
</evidence>
<gene>
    <name evidence="2" type="ORF">J2Z69_002682</name>
</gene>
<evidence type="ECO:0000313" key="2">
    <source>
        <dbReference type="EMBL" id="MBP2001637.1"/>
    </source>
</evidence>
<keyword evidence="3" id="KW-1185">Reference proteome</keyword>
<protein>
    <recommendedName>
        <fullName evidence="4">SWIM-type domain-containing protein</fullName>
    </recommendedName>
</protein>
<proteinExistence type="predicted"/>
<name>A0ABS4JIV2_9BACL</name>